<reference evidence="3 4" key="1">
    <citation type="submission" date="2021-06" db="EMBL/GenBank/DDBJ databases">
        <authorList>
            <person name="Grouzdev D.S."/>
            <person name="Koziaeva V."/>
        </authorList>
    </citation>
    <scope>NUCLEOTIDE SEQUENCE [LARGE SCALE GENOMIC DNA]</scope>
    <source>
        <strain evidence="3 4">22</strain>
    </source>
</reference>
<sequence length="95" mass="10549">MEQRALKTRVLPPETSPAPGMDKRSLTIAGHRTSLALEAEFWDGLEEIASQRGLTLPRLIAEIDRNRKATNLASAVRLSVLDHYRTRAGRTDLVA</sequence>
<dbReference type="RefSeq" id="WP_261970158.1">
    <property type="nucleotide sequence ID" value="NZ_JAHHZF010000009.1"/>
</dbReference>
<evidence type="ECO:0000313" key="4">
    <source>
        <dbReference type="Proteomes" id="UP000766595"/>
    </source>
</evidence>
<feature type="domain" description="Ribbon-helix-helix" evidence="2">
    <location>
        <begin position="22"/>
        <end position="84"/>
    </location>
</feature>
<evidence type="ECO:0000256" key="1">
    <source>
        <dbReference type="SAM" id="MobiDB-lite"/>
    </source>
</evidence>
<proteinExistence type="predicted"/>
<name>A0A947GG28_9HYPH</name>
<evidence type="ECO:0000259" key="2">
    <source>
        <dbReference type="Pfam" id="PF13467"/>
    </source>
</evidence>
<comment type="caution">
    <text evidence="3">The sequence shown here is derived from an EMBL/GenBank/DDBJ whole genome shotgun (WGS) entry which is preliminary data.</text>
</comment>
<dbReference type="Gene3D" id="1.10.3990.20">
    <property type="entry name" value="protein bp1543"/>
    <property type="match status" value="1"/>
</dbReference>
<organism evidence="3 4">
    <name type="scientific">Prosthecodimorpha staleyi</name>
    <dbReference type="NCBI Taxonomy" id="2840188"/>
    <lineage>
        <taxon>Bacteria</taxon>
        <taxon>Pseudomonadati</taxon>
        <taxon>Pseudomonadota</taxon>
        <taxon>Alphaproteobacteria</taxon>
        <taxon>Hyphomicrobiales</taxon>
        <taxon>Ancalomicrobiaceae</taxon>
        <taxon>Prosthecodimorpha</taxon>
    </lineage>
</organism>
<dbReference type="Proteomes" id="UP000766595">
    <property type="component" value="Unassembled WGS sequence"/>
</dbReference>
<gene>
    <name evidence="3" type="ORF">KL771_18225</name>
</gene>
<keyword evidence="4" id="KW-1185">Reference proteome</keyword>
<dbReference type="InterPro" id="IPR027373">
    <property type="entry name" value="RHH_dom"/>
</dbReference>
<feature type="region of interest" description="Disordered" evidence="1">
    <location>
        <begin position="1"/>
        <end position="24"/>
    </location>
</feature>
<protein>
    <submittedName>
        <fullName evidence="3">Ribbon-helix-helix domain-containing protein</fullName>
    </submittedName>
</protein>
<dbReference type="Pfam" id="PF13467">
    <property type="entry name" value="RHH_4"/>
    <property type="match status" value="1"/>
</dbReference>
<dbReference type="InterPro" id="IPR038268">
    <property type="entry name" value="RHH_sf"/>
</dbReference>
<evidence type="ECO:0000313" key="3">
    <source>
        <dbReference type="EMBL" id="MBT9291410.1"/>
    </source>
</evidence>
<accession>A0A947GG28</accession>
<dbReference type="AlphaFoldDB" id="A0A947GG28"/>
<dbReference type="EMBL" id="JAHHZF010000009">
    <property type="protein sequence ID" value="MBT9291410.1"/>
    <property type="molecule type" value="Genomic_DNA"/>
</dbReference>